<feature type="domain" description="Histidine kinase" evidence="4">
    <location>
        <begin position="203"/>
        <end position="424"/>
    </location>
</feature>
<dbReference type="PROSITE" id="PS50113">
    <property type="entry name" value="PAC"/>
    <property type="match status" value="1"/>
</dbReference>
<dbReference type="InterPro" id="IPR000014">
    <property type="entry name" value="PAS"/>
</dbReference>
<dbReference type="Gene3D" id="3.30.565.10">
    <property type="entry name" value="Histidine kinase-like ATPase, C-terminal domain"/>
    <property type="match status" value="1"/>
</dbReference>
<dbReference type="EC" id="2.7.13.3" evidence="2"/>
<dbReference type="SMART" id="SM00387">
    <property type="entry name" value="HATPase_c"/>
    <property type="match status" value="1"/>
</dbReference>
<dbReference type="GO" id="GO:0000155">
    <property type="term" value="F:phosphorelay sensor kinase activity"/>
    <property type="evidence" value="ECO:0007669"/>
    <property type="project" value="InterPro"/>
</dbReference>
<dbReference type="InterPro" id="IPR003661">
    <property type="entry name" value="HisK_dim/P_dom"/>
</dbReference>
<dbReference type="PROSITE" id="PS50109">
    <property type="entry name" value="HIS_KIN"/>
    <property type="match status" value="1"/>
</dbReference>
<proteinExistence type="predicted"/>
<dbReference type="InterPro" id="IPR003594">
    <property type="entry name" value="HATPase_dom"/>
</dbReference>
<keyword evidence="3" id="KW-0597">Phosphoprotein</keyword>
<dbReference type="RefSeq" id="WP_228426361.1">
    <property type="nucleotide sequence ID" value="NZ_JAJFNJ020000003.1"/>
</dbReference>
<evidence type="ECO:0000313" key="7">
    <source>
        <dbReference type="Proteomes" id="UP001297361"/>
    </source>
</evidence>
<dbReference type="InterPro" id="IPR013656">
    <property type="entry name" value="PAS_4"/>
</dbReference>
<dbReference type="InterPro" id="IPR005467">
    <property type="entry name" value="His_kinase_dom"/>
</dbReference>
<dbReference type="CDD" id="cd00130">
    <property type="entry name" value="PAS"/>
    <property type="match status" value="1"/>
</dbReference>
<protein>
    <recommendedName>
        <fullName evidence="2">histidine kinase</fullName>
        <ecNumber evidence="2">2.7.13.3</ecNumber>
    </recommendedName>
</protein>
<dbReference type="EMBL" id="JAJFNJ020000003">
    <property type="protein sequence ID" value="MEC3889776.1"/>
    <property type="molecule type" value="Genomic_DNA"/>
</dbReference>
<evidence type="ECO:0000256" key="2">
    <source>
        <dbReference type="ARBA" id="ARBA00012438"/>
    </source>
</evidence>
<reference evidence="6" key="1">
    <citation type="submission" date="2021-10" db="EMBL/GenBank/DDBJ databases">
        <authorList>
            <person name="Hussein R."/>
            <person name="Harrison J."/>
            <person name="Studholme D.J."/>
            <person name="Vicente J."/>
            <person name="Grant M."/>
        </authorList>
    </citation>
    <scope>NUCLEOTIDE SEQUENCE</scope>
    <source>
        <strain evidence="6">NCPPB 2970</strain>
    </source>
</reference>
<dbReference type="CDD" id="cd00082">
    <property type="entry name" value="HisKA"/>
    <property type="match status" value="1"/>
</dbReference>
<dbReference type="PANTHER" id="PTHR43065:SF42">
    <property type="entry name" value="TWO-COMPONENT SENSOR PPRA"/>
    <property type="match status" value="1"/>
</dbReference>
<accession>A0AAJ2X6J3</accession>
<evidence type="ECO:0000256" key="1">
    <source>
        <dbReference type="ARBA" id="ARBA00000085"/>
    </source>
</evidence>
<dbReference type="InterPro" id="IPR036097">
    <property type="entry name" value="HisK_dim/P_sf"/>
</dbReference>
<evidence type="ECO:0000259" key="4">
    <source>
        <dbReference type="PROSITE" id="PS50109"/>
    </source>
</evidence>
<dbReference type="SMART" id="SM00091">
    <property type="entry name" value="PAS"/>
    <property type="match status" value="1"/>
</dbReference>
<dbReference type="Gene3D" id="1.10.287.130">
    <property type="match status" value="1"/>
</dbReference>
<dbReference type="InterPro" id="IPR036890">
    <property type="entry name" value="HATPase_C_sf"/>
</dbReference>
<sequence length="441" mass="47545">MNAMQDFPDHRYRQMVELSLDSIKEISLDGRVVFVNSHGLARVAARNADAVIGKQWASLWPEEFRPRIEEALAAAARGESQRFEAECTTDDGHRHFWLVSTNPLRAADGHVEAVLAVNRDITERRQSQQALRTLNDSLRTQPELLGPQSELADAIDQELQSYRNASAPEIEGELDIARAAQRLAEAVAERAQEGEAVGQLLAGVVHDLNNVLQTAGAAIEMVQTRASVIGQDKQLLGMAQSALQKGSIMAQRLLGFARHHPYAPECIDLGDLAERLMPLLQQAAGSTVAVELHQEASQRFVLADAHSLERALLNLVINARDACAESGHIRITLGNQTTSDATDADDRAAGDYVTLAVQDNGKGIAPDVRDRLFDAYFTTKPVGKGTGLGLAQVDGAVRQAGGFIDVESEPGHGACFILSFPAADMQCLATDAANKRGQPAG</sequence>
<evidence type="ECO:0000259" key="5">
    <source>
        <dbReference type="PROSITE" id="PS50113"/>
    </source>
</evidence>
<evidence type="ECO:0000313" key="6">
    <source>
        <dbReference type="EMBL" id="MEC3889776.1"/>
    </source>
</evidence>
<dbReference type="NCBIfam" id="TIGR00229">
    <property type="entry name" value="sensory_box"/>
    <property type="match status" value="1"/>
</dbReference>
<name>A0AAJ2X6J3_XANCA</name>
<feature type="domain" description="PAC" evidence="5">
    <location>
        <begin position="81"/>
        <end position="133"/>
    </location>
</feature>
<dbReference type="SUPFAM" id="SSF47384">
    <property type="entry name" value="Homodimeric domain of signal transducing histidine kinase"/>
    <property type="match status" value="1"/>
</dbReference>
<dbReference type="PRINTS" id="PR00344">
    <property type="entry name" value="BCTRLSENSOR"/>
</dbReference>
<dbReference type="InterPro" id="IPR035965">
    <property type="entry name" value="PAS-like_dom_sf"/>
</dbReference>
<dbReference type="AlphaFoldDB" id="A0AAJ2X6J3"/>
<comment type="caution">
    <text evidence="6">The sequence shown here is derived from an EMBL/GenBank/DDBJ whole genome shotgun (WGS) entry which is preliminary data.</text>
</comment>
<dbReference type="SUPFAM" id="SSF55874">
    <property type="entry name" value="ATPase domain of HSP90 chaperone/DNA topoisomerase II/histidine kinase"/>
    <property type="match status" value="1"/>
</dbReference>
<dbReference type="Gene3D" id="3.30.450.20">
    <property type="entry name" value="PAS domain"/>
    <property type="match status" value="1"/>
</dbReference>
<dbReference type="Proteomes" id="UP001297361">
    <property type="component" value="Unassembled WGS sequence"/>
</dbReference>
<dbReference type="SUPFAM" id="SSF55785">
    <property type="entry name" value="PYP-like sensor domain (PAS domain)"/>
    <property type="match status" value="1"/>
</dbReference>
<organism evidence="6 7">
    <name type="scientific">Xanthomonas campestris pv. papavericola</name>
    <dbReference type="NCBI Taxonomy" id="487881"/>
    <lineage>
        <taxon>Bacteria</taxon>
        <taxon>Pseudomonadati</taxon>
        <taxon>Pseudomonadota</taxon>
        <taxon>Gammaproteobacteria</taxon>
        <taxon>Lysobacterales</taxon>
        <taxon>Lysobacteraceae</taxon>
        <taxon>Xanthomonas</taxon>
    </lineage>
</organism>
<dbReference type="PANTHER" id="PTHR43065">
    <property type="entry name" value="SENSOR HISTIDINE KINASE"/>
    <property type="match status" value="1"/>
</dbReference>
<dbReference type="InterPro" id="IPR000700">
    <property type="entry name" value="PAS-assoc_C"/>
</dbReference>
<comment type="catalytic activity">
    <reaction evidence="1">
        <text>ATP + protein L-histidine = ADP + protein N-phospho-L-histidine.</text>
        <dbReference type="EC" id="2.7.13.3"/>
    </reaction>
</comment>
<dbReference type="Pfam" id="PF02518">
    <property type="entry name" value="HATPase_c"/>
    <property type="match status" value="1"/>
</dbReference>
<evidence type="ECO:0000256" key="3">
    <source>
        <dbReference type="ARBA" id="ARBA00022553"/>
    </source>
</evidence>
<gene>
    <name evidence="6" type="ORF">LLE72_018975</name>
</gene>
<dbReference type="Pfam" id="PF08448">
    <property type="entry name" value="PAS_4"/>
    <property type="match status" value="1"/>
</dbReference>
<reference evidence="6" key="2">
    <citation type="submission" date="2024-01" db="EMBL/GenBank/DDBJ databases">
        <title>Long-read genome sequencing of X. campestris pv. papavericola.</title>
        <authorList>
            <person name="Hussain R.M.F."/>
            <person name="Greer S."/>
            <person name="Harrison J."/>
            <person name="Grant M."/>
            <person name="Vicente J."/>
            <person name="Studholme D.J."/>
        </authorList>
    </citation>
    <scope>NUCLEOTIDE SEQUENCE</scope>
    <source>
        <strain evidence="6">NCPPB 2970</strain>
    </source>
</reference>
<dbReference type="InterPro" id="IPR004358">
    <property type="entry name" value="Sig_transdc_His_kin-like_C"/>
</dbReference>